<dbReference type="Pfam" id="PF02234">
    <property type="entry name" value="CDI"/>
    <property type="match status" value="1"/>
</dbReference>
<comment type="caution">
    <text evidence="2">The sequence shown here is derived from an EMBL/GenBank/DDBJ whole genome shotgun (WGS) entry which is preliminary data.</text>
</comment>
<dbReference type="GO" id="GO:0051726">
    <property type="term" value="P:regulation of cell cycle"/>
    <property type="evidence" value="ECO:0007669"/>
    <property type="project" value="InterPro"/>
</dbReference>
<reference evidence="2 4" key="1">
    <citation type="journal article" date="2015" name="Genome Biol. Evol.">
        <title>Comparative Genomics of a Bacterivorous Green Alga Reveals Evolutionary Causalities and Consequences of Phago-Mixotrophic Mode of Nutrition.</title>
        <authorList>
            <person name="Burns J.A."/>
            <person name="Paasch A."/>
            <person name="Narechania A."/>
            <person name="Kim E."/>
        </authorList>
    </citation>
    <scope>NUCLEOTIDE SEQUENCE [LARGE SCALE GENOMIC DNA]</scope>
    <source>
        <strain evidence="2">PLY_AMNH</strain>
    </source>
</reference>
<sequence>MSGFREKSQEFFGSSPISIFDLEACLPRSKSQEFNTFKRCEDTVPWLASSSKSEGAVRQGELGAVEHSTGQEGLAFQMELVEFENTARPILTSSTSSFEDPAAPRRDEQVSSLEVLVKTVKIGIPASAESLPEADSMKFSCRRKLASRFEEREHAACASAKGLETRELSIRKRRFQPLKRLILNHRSLNIAQTGVTVSPPRTLLPRGLPSSATMHAFFDSEEEKRSSARAEFQSRWNFDSKMDLPKLGPWEWTPVSAG</sequence>
<evidence type="ECO:0000313" key="2">
    <source>
        <dbReference type="EMBL" id="KAK3257806.1"/>
    </source>
</evidence>
<dbReference type="EMBL" id="LGRX02008056">
    <property type="protein sequence ID" value="KAK3273981.1"/>
    <property type="molecule type" value="Genomic_DNA"/>
</dbReference>
<gene>
    <name evidence="3" type="ORF">CYMTET_17812</name>
    <name evidence="2" type="ORF">CYMTET_33119</name>
</gene>
<dbReference type="AlphaFoldDB" id="A0AAE0KR73"/>
<name>A0AAE0KR73_9CHLO</name>
<dbReference type="Proteomes" id="UP001190700">
    <property type="component" value="Unassembled WGS sequence"/>
</dbReference>
<accession>A0AAE0KR73</accession>
<dbReference type="InterPro" id="IPR003175">
    <property type="entry name" value="CDI_dom"/>
</dbReference>
<evidence type="ECO:0000313" key="4">
    <source>
        <dbReference type="Proteomes" id="UP001190700"/>
    </source>
</evidence>
<evidence type="ECO:0000259" key="1">
    <source>
        <dbReference type="Pfam" id="PF02234"/>
    </source>
</evidence>
<proteinExistence type="predicted"/>
<dbReference type="EMBL" id="LGRX02020088">
    <property type="protein sequence ID" value="KAK3257806.1"/>
    <property type="molecule type" value="Genomic_DNA"/>
</dbReference>
<dbReference type="GO" id="GO:0004861">
    <property type="term" value="F:cyclin-dependent protein serine/threonine kinase inhibitor activity"/>
    <property type="evidence" value="ECO:0007669"/>
    <property type="project" value="InterPro"/>
</dbReference>
<reference evidence="2" key="2">
    <citation type="submission" date="2023-06" db="EMBL/GenBank/DDBJ databases">
        <title>Long-read-based genome assembly of the green algal bacterivore Cymbomonas tetramitiformis.</title>
        <authorList>
            <person name="Gyaltshen Y."/>
            <person name="Rozenberg A."/>
            <person name="Paasch A."/>
            <person name="Burns J.A."/>
            <person name="Warring S."/>
            <person name="Larson R."/>
            <person name="Maurer-Alcala X."/>
            <person name="Dacks J."/>
            <person name="Kim E."/>
        </authorList>
    </citation>
    <scope>NUCLEOTIDE SEQUENCE</scope>
    <source>
        <strain evidence="2">PLY_AMNH</strain>
    </source>
</reference>
<organism evidence="2 4">
    <name type="scientific">Cymbomonas tetramitiformis</name>
    <dbReference type="NCBI Taxonomy" id="36881"/>
    <lineage>
        <taxon>Eukaryota</taxon>
        <taxon>Viridiplantae</taxon>
        <taxon>Chlorophyta</taxon>
        <taxon>Pyramimonadophyceae</taxon>
        <taxon>Pyramimonadales</taxon>
        <taxon>Pyramimonadaceae</taxon>
        <taxon>Cymbomonas</taxon>
    </lineage>
</organism>
<dbReference type="GO" id="GO:0005634">
    <property type="term" value="C:nucleus"/>
    <property type="evidence" value="ECO:0007669"/>
    <property type="project" value="InterPro"/>
</dbReference>
<feature type="domain" description="Cyclin-dependent kinase inhibitor" evidence="1">
    <location>
        <begin position="210"/>
        <end position="255"/>
    </location>
</feature>
<protein>
    <recommendedName>
        <fullName evidence="1">Cyclin-dependent kinase inhibitor domain-containing protein</fullName>
    </recommendedName>
</protein>
<keyword evidence="4" id="KW-1185">Reference proteome</keyword>
<evidence type="ECO:0000313" key="3">
    <source>
        <dbReference type="EMBL" id="KAK3273981.1"/>
    </source>
</evidence>